<feature type="coiled-coil region" evidence="1">
    <location>
        <begin position="89"/>
        <end position="116"/>
    </location>
</feature>
<dbReference type="Gene3D" id="1.20.120.570">
    <property type="entry name" value="YkyA-like"/>
    <property type="match status" value="1"/>
</dbReference>
<dbReference type="SUPFAM" id="SSF140423">
    <property type="entry name" value="MW0975(SA0943)-like"/>
    <property type="match status" value="1"/>
</dbReference>
<name>A0A1G8V415_9LACT</name>
<dbReference type="EMBL" id="FNFK01000001">
    <property type="protein sequence ID" value="SDJ60812.1"/>
    <property type="molecule type" value="Genomic_DNA"/>
</dbReference>
<proteinExistence type="predicted"/>
<reference evidence="3" key="1">
    <citation type="submission" date="2016-10" db="EMBL/GenBank/DDBJ databases">
        <authorList>
            <person name="Varghese N."/>
            <person name="Submissions S."/>
        </authorList>
    </citation>
    <scope>NUCLEOTIDE SEQUENCE [LARGE SCALE GENOMIC DNA]</scope>
    <source>
        <strain evidence="3">DSM 19181</strain>
    </source>
</reference>
<dbReference type="AlphaFoldDB" id="A0A1G8V415"/>
<dbReference type="Proteomes" id="UP000199433">
    <property type="component" value="Unassembled WGS sequence"/>
</dbReference>
<dbReference type="Pfam" id="PF10368">
    <property type="entry name" value="YkyA"/>
    <property type="match status" value="1"/>
</dbReference>
<evidence type="ECO:0000256" key="1">
    <source>
        <dbReference type="SAM" id="Coils"/>
    </source>
</evidence>
<evidence type="ECO:0000313" key="3">
    <source>
        <dbReference type="Proteomes" id="UP000199433"/>
    </source>
</evidence>
<keyword evidence="3" id="KW-1185">Reference proteome</keyword>
<gene>
    <name evidence="2" type="ORF">SAMN04488098_100145</name>
</gene>
<dbReference type="PROSITE" id="PS51257">
    <property type="entry name" value="PROKAR_LIPOPROTEIN"/>
    <property type="match status" value="1"/>
</dbReference>
<dbReference type="RefSeq" id="WP_091264011.1">
    <property type="nucleotide sequence ID" value="NZ_FNFK01000001.1"/>
</dbReference>
<keyword evidence="1" id="KW-0175">Coiled coil</keyword>
<protein>
    <submittedName>
        <fullName evidence="2">Putative cell-wall binding lipoprotein</fullName>
    </submittedName>
</protein>
<keyword evidence="2" id="KW-0449">Lipoprotein</keyword>
<sequence length="215" mass="24483">MIRKRWTYLAVSSTALLLAGCDDGENLEDMQEATQELDRLRTETADELNHLYDLETDLQNSFSETLESDDELTTLGDGSSPVFENIESREAVLENIAAHEEEMSEHQSTLDTYEGELLDQSEIDAVMSDVYTFTDQLSQYRENYQAALSSQDSYFVSLSENGATYEDFVDGIRSINDEHDELREYLLVLDETLVDFGESLDQLHTSIDNQLTEDE</sequence>
<evidence type="ECO:0000313" key="2">
    <source>
        <dbReference type="EMBL" id="SDJ60812.1"/>
    </source>
</evidence>
<dbReference type="InterPro" id="IPR036785">
    <property type="entry name" value="YkyA-like_sf"/>
</dbReference>
<dbReference type="InterPro" id="IPR019454">
    <property type="entry name" value="Lipoprot_YkyA-like"/>
</dbReference>
<dbReference type="OrthoDB" id="2156400at2"/>
<dbReference type="STRING" id="426701.SAMN04488098_100145"/>
<organism evidence="2 3">
    <name type="scientific">Alkalibacterium thalassium</name>
    <dbReference type="NCBI Taxonomy" id="426701"/>
    <lineage>
        <taxon>Bacteria</taxon>
        <taxon>Bacillati</taxon>
        <taxon>Bacillota</taxon>
        <taxon>Bacilli</taxon>
        <taxon>Lactobacillales</taxon>
        <taxon>Carnobacteriaceae</taxon>
        <taxon>Alkalibacterium</taxon>
    </lineage>
</organism>
<accession>A0A1G8V415</accession>